<dbReference type="Pfam" id="PF10604">
    <property type="entry name" value="Polyketide_cyc2"/>
    <property type="match status" value="1"/>
</dbReference>
<reference evidence="1 2" key="1">
    <citation type="journal article" date="2019" name="Int. J. Syst. Evol. Microbiol.">
        <title>The Global Catalogue of Microorganisms (GCM) 10K type strain sequencing project: providing services to taxonomists for standard genome sequencing and annotation.</title>
        <authorList>
            <consortium name="The Broad Institute Genomics Platform"/>
            <consortium name="The Broad Institute Genome Sequencing Center for Infectious Disease"/>
            <person name="Wu L."/>
            <person name="Ma J."/>
        </authorList>
    </citation>
    <scope>NUCLEOTIDE SEQUENCE [LARGE SCALE GENOMIC DNA]</scope>
    <source>
        <strain evidence="1 2">PSR21</strain>
    </source>
</reference>
<sequence length="152" mass="16894">MGLAFRNTPDGYRLEVSRRMDAPPDVLWDLLTDTTRWPEWGPSVRAVECDRRYVEAGTRGRVRVSEAAGGVWVPFVVTSCADHRWTWEVGVPTVALVRNALDLSPTVPATGHRVEPAGRGCRVVFELPPLAVGYAVVCRRALATLEEMAHER</sequence>
<organism evidence="1 2">
    <name type="scientific">Halomarina halobia</name>
    <dbReference type="NCBI Taxonomy" id="3033386"/>
    <lineage>
        <taxon>Archaea</taxon>
        <taxon>Methanobacteriati</taxon>
        <taxon>Methanobacteriota</taxon>
        <taxon>Stenosarchaea group</taxon>
        <taxon>Halobacteria</taxon>
        <taxon>Halobacteriales</taxon>
        <taxon>Natronomonadaceae</taxon>
        <taxon>Halomarina</taxon>
    </lineage>
</organism>
<proteinExistence type="predicted"/>
<gene>
    <name evidence="1" type="ORF">ACFQPE_02670</name>
</gene>
<name>A0ABD6A6B3_9EURY</name>
<comment type="caution">
    <text evidence="1">The sequence shown here is derived from an EMBL/GenBank/DDBJ whole genome shotgun (WGS) entry which is preliminary data.</text>
</comment>
<dbReference type="EMBL" id="JBHTBF010000001">
    <property type="protein sequence ID" value="MFC7315701.1"/>
    <property type="molecule type" value="Genomic_DNA"/>
</dbReference>
<dbReference type="GeneID" id="79314672"/>
<dbReference type="AlphaFoldDB" id="A0ABD6A6B3"/>
<keyword evidence="2" id="KW-1185">Reference proteome</keyword>
<protein>
    <submittedName>
        <fullName evidence="1">SRPBCC family protein</fullName>
    </submittedName>
</protein>
<dbReference type="InterPro" id="IPR019587">
    <property type="entry name" value="Polyketide_cyclase/dehydratase"/>
</dbReference>
<dbReference type="RefSeq" id="WP_276305103.1">
    <property type="nucleotide sequence ID" value="NZ_CP119992.1"/>
</dbReference>
<dbReference type="SUPFAM" id="SSF55961">
    <property type="entry name" value="Bet v1-like"/>
    <property type="match status" value="1"/>
</dbReference>
<accession>A0ABD6A6B3</accession>
<dbReference type="Proteomes" id="UP001596547">
    <property type="component" value="Unassembled WGS sequence"/>
</dbReference>
<dbReference type="InterPro" id="IPR023393">
    <property type="entry name" value="START-like_dom_sf"/>
</dbReference>
<evidence type="ECO:0000313" key="2">
    <source>
        <dbReference type="Proteomes" id="UP001596547"/>
    </source>
</evidence>
<dbReference type="Gene3D" id="3.30.530.20">
    <property type="match status" value="1"/>
</dbReference>
<evidence type="ECO:0000313" key="1">
    <source>
        <dbReference type="EMBL" id="MFC7315701.1"/>
    </source>
</evidence>